<dbReference type="InterPro" id="IPR011335">
    <property type="entry name" value="Restrct_endonuc-II-like"/>
</dbReference>
<dbReference type="RefSeq" id="WP_005683222.1">
    <property type="nucleotide sequence ID" value="NZ_ADNC01000005.1"/>
</dbReference>
<dbReference type="EMBL" id="ADNC01000005">
    <property type="protein sequence ID" value="EFF41743.1"/>
    <property type="molecule type" value="Genomic_DNA"/>
</dbReference>
<feature type="domain" description="YqaJ viral recombinase" evidence="1">
    <location>
        <begin position="41"/>
        <end position="169"/>
    </location>
</feature>
<organism evidence="2 3">
    <name type="scientific">Mycoplasmopsis alligatoris A21JP2</name>
    <dbReference type="NCBI Taxonomy" id="747682"/>
    <lineage>
        <taxon>Bacteria</taxon>
        <taxon>Bacillati</taxon>
        <taxon>Mycoplasmatota</taxon>
        <taxon>Mycoplasmoidales</taxon>
        <taxon>Metamycoplasmataceae</taxon>
        <taxon>Mycoplasmopsis</taxon>
    </lineage>
</organism>
<keyword evidence="3" id="KW-1185">Reference proteome</keyword>
<dbReference type="InterPro" id="IPR011604">
    <property type="entry name" value="PDDEXK-like_dom_sf"/>
</dbReference>
<evidence type="ECO:0000259" key="1">
    <source>
        <dbReference type="Pfam" id="PF09588"/>
    </source>
</evidence>
<proteinExistence type="predicted"/>
<dbReference type="AlphaFoldDB" id="D4XV82"/>
<accession>D4XV82</accession>
<dbReference type="Pfam" id="PF09588">
    <property type="entry name" value="YqaJ"/>
    <property type="match status" value="1"/>
</dbReference>
<gene>
    <name evidence="2" type="ORF">MALL_0240</name>
</gene>
<dbReference type="InterPro" id="IPR019080">
    <property type="entry name" value="YqaJ_viral_recombinase"/>
</dbReference>
<evidence type="ECO:0000313" key="2">
    <source>
        <dbReference type="EMBL" id="EFF41743.1"/>
    </source>
</evidence>
<reference evidence="2 3" key="1">
    <citation type="submission" date="2010-03" db="EMBL/GenBank/DDBJ databases">
        <authorList>
            <person name="Glass J.I."/>
            <person name="Benders G.A."/>
            <person name="Durkin A.S."/>
            <person name="Farmerie W.G."/>
            <person name="Hlavinka K."/>
            <person name="Hostetler J."/>
            <person name="Jackson J."/>
            <person name="May M.A."/>
            <person name="Miller R.H."/>
            <person name="Paralanov V."/>
            <person name="Radune D."/>
            <person name="Szczypinski B."/>
            <person name="Brown D.R."/>
        </authorList>
    </citation>
    <scope>NUCLEOTIDE SEQUENCE [LARGE SCALE GENOMIC DNA]</scope>
    <source>
        <strain evidence="2 3">A21JP2</strain>
    </source>
</reference>
<dbReference type="Proteomes" id="UP000004757">
    <property type="component" value="Unassembled WGS sequence"/>
</dbReference>
<evidence type="ECO:0000313" key="3">
    <source>
        <dbReference type="Proteomes" id="UP000004757"/>
    </source>
</evidence>
<protein>
    <recommendedName>
        <fullName evidence="1">YqaJ viral recombinase domain-containing protein</fullName>
    </recommendedName>
</protein>
<dbReference type="SUPFAM" id="SSF52980">
    <property type="entry name" value="Restriction endonuclease-like"/>
    <property type="match status" value="1"/>
</dbReference>
<dbReference type="Gene3D" id="3.90.320.10">
    <property type="match status" value="1"/>
</dbReference>
<name>D4XV82_9BACT</name>
<sequence>MAKRKFYNNREYYVNEQDNTVVLSKEFHNKLLSNDKWNKFKKLGGSSVPDVLETDRFKSQFSAFCHISRIKMNVLQKKYINAGSLIEPIVFNALRSKFPNLEILNYRAEDYDYDFFKDKDDILSGVPDGFIPSQNLILEIKTVGEAKYDAWEKEVPIAYKKQAQLYAYLMGVDKYSIVATFLRDDEGDYLNPEKYPIDNRIVKNYTFKINENETKDDIEKIKAWYKKYTALGISPQYNLSTDSDLVEYLKCSNETEWELLLEKWKKLGKADLDVQP</sequence>
<dbReference type="eggNOG" id="COG5377">
    <property type="taxonomic scope" value="Bacteria"/>
</dbReference>
<dbReference type="STRING" id="747682.MALL_0240"/>
<comment type="caution">
    <text evidence="2">The sequence shown here is derived from an EMBL/GenBank/DDBJ whole genome shotgun (WGS) entry which is preliminary data.</text>
</comment>
<dbReference type="OrthoDB" id="403948at2"/>
<dbReference type="NCBIfam" id="NF045870">
    <property type="entry name" value="MAGa7180_fam_nucl"/>
    <property type="match status" value="1"/>
</dbReference>